<feature type="transmembrane region" description="Helical" evidence="2">
    <location>
        <begin position="392"/>
        <end position="411"/>
    </location>
</feature>
<keyword evidence="2" id="KW-0472">Membrane</keyword>
<evidence type="ECO:0000313" key="4">
    <source>
        <dbReference type="EMBL" id="KAL3760995.1"/>
    </source>
</evidence>
<protein>
    <recommendedName>
        <fullName evidence="3">Beta-carotene isomerase D27-like C-terminal domain-containing protein</fullName>
    </recommendedName>
</protein>
<reference evidence="4 5" key="1">
    <citation type="submission" date="2024-10" db="EMBL/GenBank/DDBJ databases">
        <title>Updated reference genomes for cyclostephanoid diatoms.</title>
        <authorList>
            <person name="Roberts W.R."/>
            <person name="Alverson A.J."/>
        </authorList>
    </citation>
    <scope>NUCLEOTIDE SEQUENCE [LARGE SCALE GENOMIC DNA]</scope>
    <source>
        <strain evidence="4 5">AJA232-27</strain>
    </source>
</reference>
<feature type="compositionally biased region" description="Low complexity" evidence="1">
    <location>
        <begin position="91"/>
        <end position="100"/>
    </location>
</feature>
<evidence type="ECO:0000256" key="1">
    <source>
        <dbReference type="SAM" id="MobiDB-lite"/>
    </source>
</evidence>
<dbReference type="Pfam" id="PF13225">
    <property type="entry name" value="D27-like_C"/>
    <property type="match status" value="1"/>
</dbReference>
<sequence length="517" mass="57043">MAKHMKRPSILSALTSAAFVIGASIIIAIASDICSCDAFSDAGRQSVMLAPSSSTLLTSSYSKTINQYHRRNRLSTTPTLPYFFMSSSTQNNDGNNNNNDNDNKGDDDAMATIINNGITREAQELSQCTSIVYNYLSKPDGDVSATDVVQACDAVDEAVTTLSLSSTSSNSLPMSISYLNQYLSLRRRSHEFGRYHLLVKLLRSNYDAYVSTAEFLSPSRIKRMDLPNVQDVKYYAAINNDDDANANTSADKTAVVVAKMEGVGVVADAESEVPLVPDCTLQNMTYNTSPLDALLLSIFRKFVSEYTQMPMRDDIPGIQGLVVQGRSYMTKDLPEGTSYAEHAYVQHDMVKTVLGRLMTPVLPPFYRIFMSGIVPSNNNLPESIQGKQLGPWFYAPYLTSIVTPIFFGFLVGPSHPNRRKDGQRGGLVVEKCKFLQESQCKGLCLHQCKLPAQEFFKETLGLELSVSPNFVTQECQWSFGERPLEVREDSSFPVGCLVGCESRKGMAAKKRGDDICM</sequence>
<keyword evidence="5" id="KW-1185">Reference proteome</keyword>
<evidence type="ECO:0000256" key="2">
    <source>
        <dbReference type="SAM" id="Phobius"/>
    </source>
</evidence>
<proteinExistence type="predicted"/>
<name>A0ABD3MKD7_9STRA</name>
<accession>A0ABD3MKD7</accession>
<dbReference type="EMBL" id="JALLBG020000166">
    <property type="protein sequence ID" value="KAL3760995.1"/>
    <property type="molecule type" value="Genomic_DNA"/>
</dbReference>
<dbReference type="PANTHER" id="PTHR33591:SF2">
    <property type="entry name" value="BETA-CAROTENE ISOMERASE D27"/>
    <property type="match status" value="1"/>
</dbReference>
<dbReference type="InterPro" id="IPR025114">
    <property type="entry name" value="D27-like_C"/>
</dbReference>
<feature type="domain" description="Beta-carotene isomerase D27-like C-terminal" evidence="3">
    <location>
        <begin position="420"/>
        <end position="487"/>
    </location>
</feature>
<keyword evidence="2" id="KW-1133">Transmembrane helix</keyword>
<dbReference type="PANTHER" id="PTHR33591">
    <property type="entry name" value="BETA-CAROTENE ISOMERASE D27"/>
    <property type="match status" value="1"/>
</dbReference>
<evidence type="ECO:0000313" key="5">
    <source>
        <dbReference type="Proteomes" id="UP001530293"/>
    </source>
</evidence>
<dbReference type="AlphaFoldDB" id="A0ABD3MKD7"/>
<gene>
    <name evidence="4" type="ORF">ACHAWU_008938</name>
</gene>
<organism evidence="4 5">
    <name type="scientific">Discostella pseudostelligera</name>
    <dbReference type="NCBI Taxonomy" id="259834"/>
    <lineage>
        <taxon>Eukaryota</taxon>
        <taxon>Sar</taxon>
        <taxon>Stramenopiles</taxon>
        <taxon>Ochrophyta</taxon>
        <taxon>Bacillariophyta</taxon>
        <taxon>Coscinodiscophyceae</taxon>
        <taxon>Thalassiosirophycidae</taxon>
        <taxon>Stephanodiscales</taxon>
        <taxon>Stephanodiscaceae</taxon>
        <taxon>Discostella</taxon>
    </lineage>
</organism>
<feature type="region of interest" description="Disordered" evidence="1">
    <location>
        <begin position="85"/>
        <end position="108"/>
    </location>
</feature>
<comment type="caution">
    <text evidence="4">The sequence shown here is derived from an EMBL/GenBank/DDBJ whole genome shotgun (WGS) entry which is preliminary data.</text>
</comment>
<dbReference type="Proteomes" id="UP001530293">
    <property type="component" value="Unassembled WGS sequence"/>
</dbReference>
<evidence type="ECO:0000259" key="3">
    <source>
        <dbReference type="Pfam" id="PF13225"/>
    </source>
</evidence>
<dbReference type="InterPro" id="IPR038938">
    <property type="entry name" value="D27-like"/>
</dbReference>
<keyword evidence="2" id="KW-0812">Transmembrane</keyword>